<organism evidence="1 2">
    <name type="scientific">Sporothrix eucalyptigena</name>
    <dbReference type="NCBI Taxonomy" id="1812306"/>
    <lineage>
        <taxon>Eukaryota</taxon>
        <taxon>Fungi</taxon>
        <taxon>Dikarya</taxon>
        <taxon>Ascomycota</taxon>
        <taxon>Pezizomycotina</taxon>
        <taxon>Sordariomycetes</taxon>
        <taxon>Sordariomycetidae</taxon>
        <taxon>Ophiostomatales</taxon>
        <taxon>Ophiostomataceae</taxon>
        <taxon>Sporothrix</taxon>
    </lineage>
</organism>
<dbReference type="SUPFAM" id="SSF51182">
    <property type="entry name" value="RmlC-like cupins"/>
    <property type="match status" value="1"/>
</dbReference>
<dbReference type="InterPro" id="IPR014710">
    <property type="entry name" value="RmlC-like_jellyroll"/>
</dbReference>
<dbReference type="PANTHER" id="PTHR41517:SF1">
    <property type="entry name" value="CUPIN"/>
    <property type="match status" value="1"/>
</dbReference>
<dbReference type="CDD" id="cd06992">
    <property type="entry name" value="cupin_GDO-like_C"/>
    <property type="match status" value="1"/>
</dbReference>
<dbReference type="InterPro" id="IPR011051">
    <property type="entry name" value="RmlC_Cupin_sf"/>
</dbReference>
<dbReference type="Proteomes" id="UP001642482">
    <property type="component" value="Unassembled WGS sequence"/>
</dbReference>
<evidence type="ECO:0008006" key="3">
    <source>
        <dbReference type="Google" id="ProtNLM"/>
    </source>
</evidence>
<dbReference type="InterPro" id="IPR047183">
    <property type="entry name" value="GDO-like"/>
</dbReference>
<proteinExistence type="predicted"/>
<protein>
    <recommendedName>
        <fullName evidence="3">Gentisate 1,2-dioxygenase</fullName>
    </recommendedName>
</protein>
<reference evidence="1 2" key="1">
    <citation type="submission" date="2024-01" db="EMBL/GenBank/DDBJ databases">
        <authorList>
            <person name="Allen C."/>
            <person name="Tagirdzhanova G."/>
        </authorList>
    </citation>
    <scope>NUCLEOTIDE SEQUENCE [LARGE SCALE GENOMIC DNA]</scope>
</reference>
<keyword evidence="2" id="KW-1185">Reference proteome</keyword>
<gene>
    <name evidence="1" type="ORF">SEUCBS140593_010321</name>
</gene>
<evidence type="ECO:0000313" key="1">
    <source>
        <dbReference type="EMBL" id="CAK7238094.1"/>
    </source>
</evidence>
<sequence length="200" mass="22399">MRPRDVIVTPTWNWHDHGKKGAEEVGGDDGPVIWLDGLDLPNFVHFPVHFVEHYASARYPAEDAESSPIVFPWAAMQEKLDAPGQGVWTKASYLKKDGSEISRIIGASAERLDPEAQSPLVQETASCVYHVIQGSGYTAINEVNLKWKAGDTFCVPAWHKYQHFADGSKVYLYRFDDKPMLTALGFYRQATDDIESLVSD</sequence>
<evidence type="ECO:0000313" key="2">
    <source>
        <dbReference type="Proteomes" id="UP001642482"/>
    </source>
</evidence>
<dbReference type="Gene3D" id="2.60.120.10">
    <property type="entry name" value="Jelly Rolls"/>
    <property type="match status" value="1"/>
</dbReference>
<dbReference type="EMBL" id="CAWUHD010000206">
    <property type="protein sequence ID" value="CAK7238094.1"/>
    <property type="molecule type" value="Genomic_DNA"/>
</dbReference>
<comment type="caution">
    <text evidence="1">The sequence shown here is derived from an EMBL/GenBank/DDBJ whole genome shotgun (WGS) entry which is preliminary data.</text>
</comment>
<dbReference type="PANTHER" id="PTHR41517">
    <property type="entry name" value="1,2-DIOXYGENASE PROTEIN-RELATED"/>
    <property type="match status" value="1"/>
</dbReference>
<name>A0ABP0D3U0_9PEZI</name>
<accession>A0ABP0D3U0</accession>